<sequence>MQTCSSSFNGSHLQHLAIEARSAMRSSVSVHKQFAMIVCYLMYKSRSHNIVNPLIQQYWNANKICFTYVNPLSDRTFIA</sequence>
<protein>
    <submittedName>
        <fullName evidence="1">Uncharacterized protein</fullName>
    </submittedName>
</protein>
<reference evidence="1" key="1">
    <citation type="submission" date="2014-09" db="EMBL/GenBank/DDBJ databases">
        <authorList>
            <person name="Magalhaes I.L.F."/>
            <person name="Oliveira U."/>
            <person name="Santos F.R."/>
            <person name="Vidigal T.H.D.A."/>
            <person name="Brescovit A.D."/>
            <person name="Santos A.J."/>
        </authorList>
    </citation>
    <scope>NUCLEOTIDE SEQUENCE</scope>
    <source>
        <tissue evidence="1">Shoot tissue taken approximately 20 cm above the soil surface</tissue>
    </source>
</reference>
<dbReference type="AlphaFoldDB" id="A0A0A9GM68"/>
<organism evidence="1">
    <name type="scientific">Arundo donax</name>
    <name type="common">Giant reed</name>
    <name type="synonym">Donax arundinaceus</name>
    <dbReference type="NCBI Taxonomy" id="35708"/>
    <lineage>
        <taxon>Eukaryota</taxon>
        <taxon>Viridiplantae</taxon>
        <taxon>Streptophyta</taxon>
        <taxon>Embryophyta</taxon>
        <taxon>Tracheophyta</taxon>
        <taxon>Spermatophyta</taxon>
        <taxon>Magnoliopsida</taxon>
        <taxon>Liliopsida</taxon>
        <taxon>Poales</taxon>
        <taxon>Poaceae</taxon>
        <taxon>PACMAD clade</taxon>
        <taxon>Arundinoideae</taxon>
        <taxon>Arundineae</taxon>
        <taxon>Arundo</taxon>
    </lineage>
</organism>
<name>A0A0A9GM68_ARUDO</name>
<dbReference type="EMBL" id="GBRH01171676">
    <property type="protein sequence ID" value="JAE26220.1"/>
    <property type="molecule type" value="Transcribed_RNA"/>
</dbReference>
<proteinExistence type="predicted"/>
<evidence type="ECO:0000313" key="1">
    <source>
        <dbReference type="EMBL" id="JAE26220.1"/>
    </source>
</evidence>
<reference evidence="1" key="2">
    <citation type="journal article" date="2015" name="Data Brief">
        <title>Shoot transcriptome of the giant reed, Arundo donax.</title>
        <authorList>
            <person name="Barrero R.A."/>
            <person name="Guerrero F.D."/>
            <person name="Moolhuijzen P."/>
            <person name="Goolsby J.A."/>
            <person name="Tidwell J."/>
            <person name="Bellgard S.E."/>
            <person name="Bellgard M.I."/>
        </authorList>
    </citation>
    <scope>NUCLEOTIDE SEQUENCE</scope>
    <source>
        <tissue evidence="1">Shoot tissue taken approximately 20 cm above the soil surface</tissue>
    </source>
</reference>
<accession>A0A0A9GM68</accession>